<feature type="region of interest" description="Disordered" evidence="1">
    <location>
        <begin position="81"/>
        <end position="107"/>
    </location>
</feature>
<sequence>MEDREKDLEELIRSMAENTGIPASIHPDAVEKKLEAAKTEKKRRLRRKYIAGAAAACLCIAVGIAGGYLHFYQEIPGTSDMMSGSSESAAGAPSDGTDSGESAEGGVEESLIASAESYDEIYKYIQDARKETESDAGIFSRFGITEESATAEDSAMAGSALDGGGAASASDPGTGYSDTNVREEGVGEADIVKTDGGSLYIVNGQTVEIVGIEAAEMEELAEIRLADDCYIAELYVQDDRLVIIYTRTEPSVDGDGYYNNYRDYTNALVYDISDRTNPVKMGNNSQSGYYNTMRVRDGYVYVISNFYADAAASRADTAAYIPEVQGRAMAAADIYMPQRQMGDQYTVITSFSIEDPSEKTHSKAVFGSSGMCYVSTENIYVTEGWYGQDDAEVTQTSIRKVAYKDGILQGEAQTKVDGTLNDSFSIDEYNGYLRLVTTVSPVSSGGIGIARFFSGDTEERQQEDSNSLYVLDEDLEITGEIHDLAKDESVYSARFMGDVGYFVTFKQVDPLFSVDLSDPADPKIIGELKIPGFSEYLHPYGDGRLLGIGMDVDEESVTTDGVKISMFDISDPADVKEEETYVLEDLYGTDVGYNYKAVFVDLEKNLFGFMAYGDTAEYFIFTYDENGFREVFSRELTLYGNVRGLYAGERFYLVNGNTVESFTMDKFQKVDDIVL</sequence>
<dbReference type="Proteomes" id="UP000823902">
    <property type="component" value="Unassembled WGS sequence"/>
</dbReference>
<evidence type="ECO:0000313" key="4">
    <source>
        <dbReference type="Proteomes" id="UP000823902"/>
    </source>
</evidence>
<accession>A0A9D2Q7X9</accession>
<dbReference type="Pfam" id="PF09826">
    <property type="entry name" value="Beta_propel"/>
    <property type="match status" value="1"/>
</dbReference>
<keyword evidence="2" id="KW-0812">Transmembrane</keyword>
<reference evidence="3" key="2">
    <citation type="submission" date="2021-04" db="EMBL/GenBank/DDBJ databases">
        <authorList>
            <person name="Gilroy R."/>
        </authorList>
    </citation>
    <scope>NUCLEOTIDE SEQUENCE</scope>
    <source>
        <strain evidence="3">CHK196-7946</strain>
    </source>
</reference>
<organism evidence="3 4">
    <name type="scientific">Candidatus Mediterraneibacter faecavium</name>
    <dbReference type="NCBI Taxonomy" id="2838668"/>
    <lineage>
        <taxon>Bacteria</taxon>
        <taxon>Bacillati</taxon>
        <taxon>Bacillota</taxon>
        <taxon>Clostridia</taxon>
        <taxon>Lachnospirales</taxon>
        <taxon>Lachnospiraceae</taxon>
        <taxon>Mediterraneibacter</taxon>
    </lineage>
</organism>
<proteinExistence type="predicted"/>
<keyword evidence="2" id="KW-1133">Transmembrane helix</keyword>
<evidence type="ECO:0000256" key="2">
    <source>
        <dbReference type="SAM" id="Phobius"/>
    </source>
</evidence>
<comment type="caution">
    <text evidence="3">The sequence shown here is derived from an EMBL/GenBank/DDBJ whole genome shotgun (WGS) entry which is preliminary data.</text>
</comment>
<dbReference type="AlphaFoldDB" id="A0A9D2Q7X9"/>
<evidence type="ECO:0000313" key="3">
    <source>
        <dbReference type="EMBL" id="HJC74523.1"/>
    </source>
</evidence>
<feature type="region of interest" description="Disordered" evidence="1">
    <location>
        <begin position="153"/>
        <end position="182"/>
    </location>
</feature>
<gene>
    <name evidence="3" type="ORF">H9697_06200</name>
</gene>
<dbReference type="InterPro" id="IPR019198">
    <property type="entry name" value="Beta_propeller_containing"/>
</dbReference>
<protein>
    <submittedName>
        <fullName evidence="3">Beta-propeller domain-containing protein</fullName>
    </submittedName>
</protein>
<keyword evidence="2" id="KW-0472">Membrane</keyword>
<evidence type="ECO:0000256" key="1">
    <source>
        <dbReference type="SAM" id="MobiDB-lite"/>
    </source>
</evidence>
<dbReference type="EMBL" id="DWVY01000030">
    <property type="protein sequence ID" value="HJC74523.1"/>
    <property type="molecule type" value="Genomic_DNA"/>
</dbReference>
<name>A0A9D2Q7X9_9FIRM</name>
<reference evidence="3" key="1">
    <citation type="journal article" date="2021" name="PeerJ">
        <title>Extensive microbial diversity within the chicken gut microbiome revealed by metagenomics and culture.</title>
        <authorList>
            <person name="Gilroy R."/>
            <person name="Ravi A."/>
            <person name="Getino M."/>
            <person name="Pursley I."/>
            <person name="Horton D.L."/>
            <person name="Alikhan N.F."/>
            <person name="Baker D."/>
            <person name="Gharbi K."/>
            <person name="Hall N."/>
            <person name="Watson M."/>
            <person name="Adriaenssens E.M."/>
            <person name="Foster-Nyarko E."/>
            <person name="Jarju S."/>
            <person name="Secka A."/>
            <person name="Antonio M."/>
            <person name="Oren A."/>
            <person name="Chaudhuri R.R."/>
            <person name="La Ragione R."/>
            <person name="Hildebrand F."/>
            <person name="Pallen M.J."/>
        </authorList>
    </citation>
    <scope>NUCLEOTIDE SEQUENCE</scope>
    <source>
        <strain evidence="3">CHK196-7946</strain>
    </source>
</reference>
<feature type="transmembrane region" description="Helical" evidence="2">
    <location>
        <begin position="49"/>
        <end position="71"/>
    </location>
</feature>